<dbReference type="GO" id="GO:0016281">
    <property type="term" value="C:eukaryotic translation initiation factor 4F complex"/>
    <property type="evidence" value="ECO:0007669"/>
    <property type="project" value="TreeGrafter"/>
</dbReference>
<dbReference type="Proteomes" id="UP000620104">
    <property type="component" value="Unassembled WGS sequence"/>
</dbReference>
<keyword evidence="9" id="KW-1185">Reference proteome</keyword>
<protein>
    <recommendedName>
        <fullName evidence="10">Eukaryotic translation initiation factor 4E</fullName>
    </recommendedName>
</protein>
<dbReference type="EMBL" id="BLZA01000021">
    <property type="protein sequence ID" value="GHJ87355.1"/>
    <property type="molecule type" value="Genomic_DNA"/>
</dbReference>
<evidence type="ECO:0000256" key="3">
    <source>
        <dbReference type="ARBA" id="ARBA00022845"/>
    </source>
</evidence>
<dbReference type="InterPro" id="IPR001040">
    <property type="entry name" value="TIF_eIF_4E"/>
</dbReference>
<dbReference type="OrthoDB" id="590761at2759"/>
<dbReference type="GO" id="GO:0003743">
    <property type="term" value="F:translation initiation factor activity"/>
    <property type="evidence" value="ECO:0007669"/>
    <property type="project" value="UniProtKB-KW"/>
</dbReference>
<evidence type="ECO:0000313" key="8">
    <source>
        <dbReference type="EMBL" id="GHJ87355.1"/>
    </source>
</evidence>
<dbReference type="InterPro" id="IPR023398">
    <property type="entry name" value="TIF_eIF4e-like"/>
</dbReference>
<dbReference type="AlphaFoldDB" id="A0A8H3YF61"/>
<keyword evidence="4 6" id="KW-0694">RNA-binding</keyword>
<dbReference type="Gene3D" id="3.30.760.10">
    <property type="entry name" value="RNA Cap, Translation Initiation Factor Eif4e"/>
    <property type="match status" value="1"/>
</dbReference>
<dbReference type="SUPFAM" id="SSF55418">
    <property type="entry name" value="eIF4e-like"/>
    <property type="match status" value="1"/>
</dbReference>
<evidence type="ECO:0000256" key="6">
    <source>
        <dbReference type="RuleBase" id="RU004374"/>
    </source>
</evidence>
<sequence>MASDETPTGILGAVSSAAQQATSVVSNALEAMHITASHDQDEKKSENGSKGEAESGNSKEQALRPEYKDADDLEEGEIRETNGKDEKPGPRTVFDDPASFNLKHPLYTPWTLHYGSQAVKSLPKTPAPASAHGGAAEKAAGWMEEIRKVATFESVEEFWGLYNNILPPSQLDKKADYYLMRDSVLPAWEDPANKDGGKWSVQFPRERTKERIDQMWLYTVLAAIGETFEVEAGVEKDTSITSEQSVMITGVILNARPNFFRLNIWTREAPQDPQEPSTLTERITKIGRHFKQDILGVPLDVKLTGGGGGNAGGFSTDVEFTSHKDGQKKGKDNSKKITL</sequence>
<keyword evidence="5 6" id="KW-0648">Protein biosynthesis</keyword>
<keyword evidence="3" id="KW-0810">Translation regulation</keyword>
<proteinExistence type="inferred from homology"/>
<evidence type="ECO:0000313" key="9">
    <source>
        <dbReference type="Proteomes" id="UP000620104"/>
    </source>
</evidence>
<feature type="region of interest" description="Disordered" evidence="7">
    <location>
        <begin position="1"/>
        <end position="98"/>
    </location>
</feature>
<dbReference type="Pfam" id="PF01652">
    <property type="entry name" value="IF4E"/>
    <property type="match status" value="1"/>
</dbReference>
<dbReference type="GO" id="GO:0000340">
    <property type="term" value="F:RNA 7-methylguanosine cap binding"/>
    <property type="evidence" value="ECO:0007669"/>
    <property type="project" value="TreeGrafter"/>
</dbReference>
<evidence type="ECO:0000256" key="4">
    <source>
        <dbReference type="ARBA" id="ARBA00022884"/>
    </source>
</evidence>
<name>A0A8H3YF61_9TREE</name>
<evidence type="ECO:0000256" key="7">
    <source>
        <dbReference type="SAM" id="MobiDB-lite"/>
    </source>
</evidence>
<feature type="compositionally biased region" description="Basic and acidic residues" evidence="7">
    <location>
        <begin position="61"/>
        <end position="89"/>
    </location>
</feature>
<feature type="region of interest" description="Disordered" evidence="7">
    <location>
        <begin position="312"/>
        <end position="339"/>
    </location>
</feature>
<accession>A0A8H3YF61</accession>
<reference evidence="8" key="1">
    <citation type="submission" date="2020-07" db="EMBL/GenBank/DDBJ databases">
        <title>Draft Genome Sequence of a Deep-Sea Yeast, Naganishia (Cryptococcus) liquefaciens strain N6.</title>
        <authorList>
            <person name="Han Y.W."/>
            <person name="Kajitani R."/>
            <person name="Morimoto H."/>
            <person name="Parhat M."/>
            <person name="Tsubouchi H."/>
            <person name="Bakenova O."/>
            <person name="Ogata M."/>
            <person name="Argunhan B."/>
            <person name="Aoki R."/>
            <person name="Kajiwara S."/>
            <person name="Itoh T."/>
            <person name="Iwasaki H."/>
        </authorList>
    </citation>
    <scope>NUCLEOTIDE SEQUENCE</scope>
    <source>
        <strain evidence="8">N6</strain>
    </source>
</reference>
<feature type="compositionally biased region" description="Basic and acidic residues" evidence="7">
    <location>
        <begin position="36"/>
        <end position="53"/>
    </location>
</feature>
<comment type="similarity">
    <text evidence="1 6">Belongs to the eukaryotic initiation factor 4E family.</text>
</comment>
<feature type="compositionally biased region" description="Basic and acidic residues" evidence="7">
    <location>
        <begin position="320"/>
        <end position="339"/>
    </location>
</feature>
<comment type="caution">
    <text evidence="8">The sequence shown here is derived from an EMBL/GenBank/DDBJ whole genome shotgun (WGS) entry which is preliminary data.</text>
</comment>
<dbReference type="GO" id="GO:0006417">
    <property type="term" value="P:regulation of translation"/>
    <property type="evidence" value="ECO:0007669"/>
    <property type="project" value="UniProtKB-KW"/>
</dbReference>
<evidence type="ECO:0008006" key="10">
    <source>
        <dbReference type="Google" id="ProtNLM"/>
    </source>
</evidence>
<dbReference type="PANTHER" id="PTHR11960">
    <property type="entry name" value="EUKARYOTIC TRANSLATION INITIATION FACTOR 4E RELATED"/>
    <property type="match status" value="1"/>
</dbReference>
<evidence type="ECO:0000256" key="1">
    <source>
        <dbReference type="ARBA" id="ARBA00009860"/>
    </source>
</evidence>
<keyword evidence="2 6" id="KW-0396">Initiation factor</keyword>
<dbReference type="PANTHER" id="PTHR11960:SF8">
    <property type="entry name" value="EUKARYOTIC TRANSLATION INITIATION FACTOR 4E1-RELATED"/>
    <property type="match status" value="1"/>
</dbReference>
<evidence type="ECO:0000256" key="2">
    <source>
        <dbReference type="ARBA" id="ARBA00022540"/>
    </source>
</evidence>
<gene>
    <name evidence="8" type="ORF">NliqN6_3757</name>
</gene>
<evidence type="ECO:0000256" key="5">
    <source>
        <dbReference type="ARBA" id="ARBA00022917"/>
    </source>
</evidence>
<organism evidence="8 9">
    <name type="scientific">Naganishia liquefaciens</name>
    <dbReference type="NCBI Taxonomy" id="104408"/>
    <lineage>
        <taxon>Eukaryota</taxon>
        <taxon>Fungi</taxon>
        <taxon>Dikarya</taxon>
        <taxon>Basidiomycota</taxon>
        <taxon>Agaricomycotina</taxon>
        <taxon>Tremellomycetes</taxon>
        <taxon>Filobasidiales</taxon>
        <taxon>Filobasidiaceae</taxon>
        <taxon>Naganishia</taxon>
    </lineage>
</organism>
<feature type="compositionally biased region" description="Low complexity" evidence="7">
    <location>
        <begin position="13"/>
        <end position="26"/>
    </location>
</feature>